<reference evidence="18 19" key="1">
    <citation type="submission" date="2018-10" db="EMBL/GenBank/DDBJ databases">
        <title>Comparative functional genomics of the obligate endosymbiont Buchnera aphidicola.</title>
        <authorList>
            <person name="Chong R.A."/>
        </authorList>
    </citation>
    <scope>NUCLEOTIDE SEQUENCE [LARGE SCALE GENOMIC DNA]</scope>
    <source>
        <strain evidence="18 19">Tma</strain>
    </source>
</reference>
<evidence type="ECO:0000256" key="4">
    <source>
        <dbReference type="ARBA" id="ARBA00022547"/>
    </source>
</evidence>
<dbReference type="PANTHER" id="PTHR33445">
    <property type="entry name" value="ATP SYNTHASE SUBUNIT B', CHLOROPLASTIC"/>
    <property type="match status" value="1"/>
</dbReference>
<evidence type="ECO:0000256" key="10">
    <source>
        <dbReference type="ARBA" id="ARBA00023310"/>
    </source>
</evidence>
<dbReference type="GO" id="GO:0046933">
    <property type="term" value="F:proton-transporting ATP synthase activity, rotational mechanism"/>
    <property type="evidence" value="ECO:0007669"/>
    <property type="project" value="UniProtKB-UniRule"/>
</dbReference>
<dbReference type="PANTHER" id="PTHR33445:SF1">
    <property type="entry name" value="ATP SYNTHASE SUBUNIT B"/>
    <property type="match status" value="1"/>
</dbReference>
<keyword evidence="9 15" id="KW-0472">Membrane</keyword>
<evidence type="ECO:0000256" key="14">
    <source>
        <dbReference type="ARBA" id="ARBA00037847"/>
    </source>
</evidence>
<dbReference type="InterPro" id="IPR028987">
    <property type="entry name" value="ATP_synth_B-like_membr_sf"/>
</dbReference>
<dbReference type="GO" id="GO:0016787">
    <property type="term" value="F:hydrolase activity"/>
    <property type="evidence" value="ECO:0007669"/>
    <property type="project" value="UniProtKB-KW"/>
</dbReference>
<accession>A0A4D6YAV8</accession>
<keyword evidence="8 15" id="KW-0406">Ion transport</keyword>
<comment type="subunit">
    <text evidence="15">F-type ATPases have 2 components, F(1) - the catalytic core - and F(0) - the membrane proton channel. F(1) has five subunits: alpha(3), beta(3), gamma(1), delta(1), epsilon(1). F(0) has three main subunits: a(1), b(2) and c(10-14). The alpha and beta chains form an alternating ring which encloses part of the gamma chain. F(1) is attached to F(0) by a central stalk formed by the gamma and epsilon chains, while a peripheral stalk is formed by the delta and b chains.</text>
</comment>
<keyword evidence="2 15" id="KW-0813">Transport</keyword>
<evidence type="ECO:0000256" key="2">
    <source>
        <dbReference type="ARBA" id="ARBA00022448"/>
    </source>
</evidence>
<dbReference type="GO" id="GO:0045259">
    <property type="term" value="C:proton-transporting ATP synthase complex"/>
    <property type="evidence" value="ECO:0007669"/>
    <property type="project" value="UniProtKB-KW"/>
</dbReference>
<evidence type="ECO:0000256" key="16">
    <source>
        <dbReference type="RuleBase" id="RU003848"/>
    </source>
</evidence>
<dbReference type="OrthoDB" id="9788020at2"/>
<evidence type="ECO:0000313" key="19">
    <source>
        <dbReference type="Proteomes" id="UP000298603"/>
    </source>
</evidence>
<dbReference type="EMBL" id="CP032996">
    <property type="protein sequence ID" value="QCI27017.1"/>
    <property type="molecule type" value="Genomic_DNA"/>
</dbReference>
<evidence type="ECO:0000256" key="12">
    <source>
        <dbReference type="ARBA" id="ARBA00025614"/>
    </source>
</evidence>
<evidence type="ECO:0000256" key="3">
    <source>
        <dbReference type="ARBA" id="ARBA00022475"/>
    </source>
</evidence>
<dbReference type="Pfam" id="PF00430">
    <property type="entry name" value="ATP-synt_B"/>
    <property type="match status" value="1"/>
</dbReference>
<dbReference type="GO" id="GO:0012505">
    <property type="term" value="C:endomembrane system"/>
    <property type="evidence" value="ECO:0007669"/>
    <property type="project" value="UniProtKB-SubCell"/>
</dbReference>
<keyword evidence="3 15" id="KW-1003">Cell membrane</keyword>
<keyword evidence="5 15" id="KW-0812">Transmembrane</keyword>
<comment type="function">
    <text evidence="11 15">F(1)F(0) ATP synthase produces ATP from ADP in the presence of a proton or sodium gradient. F-type ATPases consist of two structural domains, F(1) containing the extramembraneous catalytic core and F(0) containing the membrane proton channel, linked together by a central stalk and a peripheral stalk. During catalysis, ATP synthesis in the catalytic domain of F(1) is coupled via a rotary mechanism of the central stalk subunits to proton translocation.</text>
</comment>
<dbReference type="GO" id="GO:0046961">
    <property type="term" value="F:proton-transporting ATPase activity, rotational mechanism"/>
    <property type="evidence" value="ECO:0007669"/>
    <property type="project" value="TreeGrafter"/>
</dbReference>
<keyword evidence="10 15" id="KW-0066">ATP synthesis</keyword>
<comment type="similarity">
    <text evidence="1 15 16">Belongs to the ATPase B chain family.</text>
</comment>
<keyword evidence="17" id="KW-0175">Coiled coil</keyword>
<sequence>MNLNATILGQMISFILFIWFCMKYIWPKIILIIEDRQKMIVQEFSNIEKQKENLKIMYNESKKIINQSKKEAINIIKQANQEKVIILEKAILSAMKKKKQVLLQAQSEIKIQEIQLKKKLTNEISTLVSIMTKKILVQFINQKNQKYDIENMIKNL</sequence>
<dbReference type="Proteomes" id="UP000298603">
    <property type="component" value="Chromosome"/>
</dbReference>
<gene>
    <name evidence="15 18" type="primary">atpF</name>
    <name evidence="18" type="ORF">D9V81_00025</name>
</gene>
<keyword evidence="7 15" id="KW-1133">Transmembrane helix</keyword>
<evidence type="ECO:0000256" key="17">
    <source>
        <dbReference type="SAM" id="Coils"/>
    </source>
</evidence>
<dbReference type="GO" id="GO:0005886">
    <property type="term" value="C:plasma membrane"/>
    <property type="evidence" value="ECO:0007669"/>
    <property type="project" value="UniProtKB-SubCell"/>
</dbReference>
<evidence type="ECO:0000256" key="1">
    <source>
        <dbReference type="ARBA" id="ARBA00005513"/>
    </source>
</evidence>
<feature type="coiled-coil region" evidence="17">
    <location>
        <begin position="51"/>
        <end position="82"/>
    </location>
</feature>
<comment type="subunit">
    <text evidence="13">F-type ATPases have 2 components, F(1) - the catalytic core - and F(0) - the membrane proton channel. F(1) has five subunits: alpha(3), beta(3), gamma(1), delta(1), epsilon(1). F(0) has four main subunits: a(1), b(2) and c(10-14). The alpha and beta chains form an alternating ring which encloses part of the gamma chain. F(1) is attached to F(0) by a central stalk formed by the gamma and epsilon chains, while a peripheral stalk is formed by the delta and b chains.</text>
</comment>
<keyword evidence="4 15" id="KW-0138">CF(0)</keyword>
<comment type="function">
    <text evidence="12">Component of the F(0) channel, it forms part of the peripheral stalk, linking F(1) to F(0). The b'-subunit is a diverged and duplicated form of b found in plants and photosynthetic bacteria.</text>
</comment>
<dbReference type="HAMAP" id="MF_01398">
    <property type="entry name" value="ATP_synth_b_bprime"/>
    <property type="match status" value="1"/>
</dbReference>
<feature type="transmembrane region" description="Helical" evidence="15">
    <location>
        <begin position="6"/>
        <end position="26"/>
    </location>
</feature>
<keyword evidence="6 15" id="KW-0375">Hydrogen ion transport</keyword>
<evidence type="ECO:0000256" key="9">
    <source>
        <dbReference type="ARBA" id="ARBA00023136"/>
    </source>
</evidence>
<keyword evidence="19" id="KW-1185">Reference proteome</keyword>
<dbReference type="InterPro" id="IPR050059">
    <property type="entry name" value="ATP_synthase_B_chain"/>
</dbReference>
<dbReference type="CDD" id="cd06503">
    <property type="entry name" value="ATP-synt_Fo_b"/>
    <property type="match status" value="1"/>
</dbReference>
<evidence type="ECO:0000256" key="8">
    <source>
        <dbReference type="ARBA" id="ARBA00023065"/>
    </source>
</evidence>
<evidence type="ECO:0000256" key="15">
    <source>
        <dbReference type="HAMAP-Rule" id="MF_01398"/>
    </source>
</evidence>
<dbReference type="SUPFAM" id="SSF81573">
    <property type="entry name" value="F1F0 ATP synthase subunit B, membrane domain"/>
    <property type="match status" value="1"/>
</dbReference>
<evidence type="ECO:0000256" key="7">
    <source>
        <dbReference type="ARBA" id="ARBA00022989"/>
    </source>
</evidence>
<organism evidence="18 19">
    <name type="scientific">Buchnera aphidicola</name>
    <name type="common">Therioaphis trifolii</name>
    <dbReference type="NCBI Taxonomy" id="1241884"/>
    <lineage>
        <taxon>Bacteria</taxon>
        <taxon>Pseudomonadati</taxon>
        <taxon>Pseudomonadota</taxon>
        <taxon>Gammaproteobacteria</taxon>
        <taxon>Enterobacterales</taxon>
        <taxon>Erwiniaceae</taxon>
        <taxon>Buchnera</taxon>
    </lineage>
</organism>
<evidence type="ECO:0000256" key="5">
    <source>
        <dbReference type="ARBA" id="ARBA00022692"/>
    </source>
</evidence>
<dbReference type="InterPro" id="IPR002146">
    <property type="entry name" value="ATP_synth_b/b'su_bac/chlpt"/>
</dbReference>
<protein>
    <recommendedName>
        <fullName evidence="15">ATP synthase subunit b</fullName>
    </recommendedName>
    <alternativeName>
        <fullName evidence="15">ATP synthase F(0) sector subunit b</fullName>
    </alternativeName>
    <alternativeName>
        <fullName evidence="15">ATPase subunit I</fullName>
    </alternativeName>
    <alternativeName>
        <fullName evidence="15">F-type ATPase subunit b</fullName>
        <shortName evidence="15">F-ATPase subunit b</shortName>
    </alternativeName>
</protein>
<evidence type="ECO:0000256" key="13">
    <source>
        <dbReference type="ARBA" id="ARBA00026054"/>
    </source>
</evidence>
<dbReference type="RefSeq" id="WP_158349283.1">
    <property type="nucleotide sequence ID" value="NZ_CP032996.1"/>
</dbReference>
<dbReference type="Gene3D" id="6.10.250.1580">
    <property type="match status" value="1"/>
</dbReference>
<name>A0A4D6YAV8_9GAMM</name>
<proteinExistence type="inferred from homology"/>
<evidence type="ECO:0000256" key="11">
    <source>
        <dbReference type="ARBA" id="ARBA00025198"/>
    </source>
</evidence>
<evidence type="ECO:0000256" key="6">
    <source>
        <dbReference type="ARBA" id="ARBA00022781"/>
    </source>
</evidence>
<keyword evidence="18" id="KW-0378">Hydrolase</keyword>
<dbReference type="AlphaFoldDB" id="A0A4D6YAV8"/>
<dbReference type="InterPro" id="IPR005864">
    <property type="entry name" value="ATP_synth_F0_bsu_bac"/>
</dbReference>
<evidence type="ECO:0000313" key="18">
    <source>
        <dbReference type="EMBL" id="QCI27017.1"/>
    </source>
</evidence>
<dbReference type="NCBIfam" id="TIGR01144">
    <property type="entry name" value="ATP_synt_b"/>
    <property type="match status" value="1"/>
</dbReference>
<comment type="subcellular location">
    <subcellularLocation>
        <location evidence="15">Cell membrane</location>
        <topology evidence="15">Single-pass membrane protein</topology>
    </subcellularLocation>
    <subcellularLocation>
        <location evidence="14">Endomembrane system</location>
        <topology evidence="14">Single-pass membrane protein</topology>
    </subcellularLocation>
</comment>